<reference evidence="3 4" key="1">
    <citation type="submission" date="2024-04" db="EMBL/GenBank/DDBJ databases">
        <title>Phyllosticta paracitricarpa is synonymous to the EU quarantine fungus P. citricarpa based on phylogenomic analyses.</title>
        <authorList>
            <consortium name="Lawrence Berkeley National Laboratory"/>
            <person name="Van ingen-buijs V.A."/>
            <person name="Van westerhoven A.C."/>
            <person name="Haridas S."/>
            <person name="Skiadas P."/>
            <person name="Martin F."/>
            <person name="Groenewald J.Z."/>
            <person name="Crous P.W."/>
            <person name="Seidl M.F."/>
        </authorList>
    </citation>
    <scope>NUCLEOTIDE SEQUENCE [LARGE SCALE GENOMIC DNA]</scope>
    <source>
        <strain evidence="3 4">CBS 141358</strain>
    </source>
</reference>
<comment type="caution">
    <text evidence="3">The sequence shown here is derived from an EMBL/GenBank/DDBJ whole genome shotgun (WGS) entry which is preliminary data.</text>
</comment>
<name>A0ABR1N6W2_9PEZI</name>
<protein>
    <submittedName>
        <fullName evidence="3">Uncharacterized protein</fullName>
    </submittedName>
</protein>
<feature type="signal peptide" evidence="2">
    <location>
        <begin position="1"/>
        <end position="17"/>
    </location>
</feature>
<sequence length="176" mass="19728">MLFLLFIIFCINGGNKASLMAIAPVVSGRRSRVSALWPSGVPCQRVVRAWVGLGEILAIFALFFPPSLRALTALIEISQSPLRRMDGGSSVSMEALQTFFPPWPLDGWMDGCSGCTTRRTLGARRRKREERWLARRNEWRWDSARRRRDAAPAVRSRSALCLHPRCTGQLVSSSLV</sequence>
<keyword evidence="4" id="KW-1185">Reference proteome</keyword>
<feature type="transmembrane region" description="Helical" evidence="1">
    <location>
        <begin position="52"/>
        <end position="75"/>
    </location>
</feature>
<keyword evidence="2" id="KW-0732">Signal</keyword>
<feature type="chain" id="PRO_5046733610" evidence="2">
    <location>
        <begin position="18"/>
        <end position="176"/>
    </location>
</feature>
<evidence type="ECO:0000256" key="2">
    <source>
        <dbReference type="SAM" id="SignalP"/>
    </source>
</evidence>
<accession>A0ABR1N6W2</accession>
<keyword evidence="1" id="KW-0812">Transmembrane</keyword>
<evidence type="ECO:0000313" key="4">
    <source>
        <dbReference type="Proteomes" id="UP001367316"/>
    </source>
</evidence>
<evidence type="ECO:0000256" key="1">
    <source>
        <dbReference type="SAM" id="Phobius"/>
    </source>
</evidence>
<dbReference type="Proteomes" id="UP001367316">
    <property type="component" value="Unassembled WGS sequence"/>
</dbReference>
<organism evidence="3 4">
    <name type="scientific">Phyllosticta paracitricarpa</name>
    <dbReference type="NCBI Taxonomy" id="2016321"/>
    <lineage>
        <taxon>Eukaryota</taxon>
        <taxon>Fungi</taxon>
        <taxon>Dikarya</taxon>
        <taxon>Ascomycota</taxon>
        <taxon>Pezizomycotina</taxon>
        <taxon>Dothideomycetes</taxon>
        <taxon>Dothideomycetes incertae sedis</taxon>
        <taxon>Botryosphaeriales</taxon>
        <taxon>Phyllostictaceae</taxon>
        <taxon>Phyllosticta</taxon>
    </lineage>
</organism>
<keyword evidence="1" id="KW-1133">Transmembrane helix</keyword>
<dbReference type="EMBL" id="JBBPBF010000018">
    <property type="protein sequence ID" value="KAK7610453.1"/>
    <property type="molecule type" value="Genomic_DNA"/>
</dbReference>
<keyword evidence="1" id="KW-0472">Membrane</keyword>
<proteinExistence type="predicted"/>
<evidence type="ECO:0000313" key="3">
    <source>
        <dbReference type="EMBL" id="KAK7610453.1"/>
    </source>
</evidence>
<gene>
    <name evidence="3" type="ORF">JOL62DRAFT_116836</name>
</gene>